<reference evidence="13 14" key="1">
    <citation type="submission" date="2019-07" db="EMBL/GenBank/DDBJ databases">
        <title>Whole genome shotgun sequence of Halolactibacillus alkaliphilus NBRC 103919.</title>
        <authorList>
            <person name="Hosoyama A."/>
            <person name="Uohara A."/>
            <person name="Ohji S."/>
            <person name="Ichikawa N."/>
        </authorList>
    </citation>
    <scope>NUCLEOTIDE SEQUENCE [LARGE SCALE GENOMIC DNA]</scope>
    <source>
        <strain evidence="13 14">NBRC 103919</strain>
    </source>
</reference>
<comment type="catalytic activity">
    <reaction evidence="10">
        <text>adenosine + phosphate = alpha-D-ribose 1-phosphate + adenine</text>
        <dbReference type="Rhea" id="RHEA:27642"/>
        <dbReference type="ChEBI" id="CHEBI:16335"/>
        <dbReference type="ChEBI" id="CHEBI:16708"/>
        <dbReference type="ChEBI" id="CHEBI:43474"/>
        <dbReference type="ChEBI" id="CHEBI:57720"/>
        <dbReference type="EC" id="2.4.2.1"/>
    </reaction>
    <physiologicalReaction direction="left-to-right" evidence="10">
        <dbReference type="Rhea" id="RHEA:27643"/>
    </physiologicalReaction>
</comment>
<evidence type="ECO:0000313" key="14">
    <source>
        <dbReference type="Proteomes" id="UP000321400"/>
    </source>
</evidence>
<dbReference type="InterPro" id="IPR038371">
    <property type="entry name" value="Cu_polyphenol_OxRdtase_sf"/>
</dbReference>
<comment type="cofactor">
    <cofactor evidence="2">
        <name>Zn(2+)</name>
        <dbReference type="ChEBI" id="CHEBI:29105"/>
    </cofactor>
</comment>
<evidence type="ECO:0000256" key="6">
    <source>
        <dbReference type="ARBA" id="ARBA00022723"/>
    </source>
</evidence>
<evidence type="ECO:0000256" key="7">
    <source>
        <dbReference type="ARBA" id="ARBA00022801"/>
    </source>
</evidence>
<evidence type="ECO:0000256" key="2">
    <source>
        <dbReference type="ARBA" id="ARBA00001947"/>
    </source>
</evidence>
<dbReference type="STRING" id="442899.SAMN05720591_10234"/>
<evidence type="ECO:0000313" key="13">
    <source>
        <dbReference type="EMBL" id="GEN55707.1"/>
    </source>
</evidence>
<comment type="catalytic activity">
    <reaction evidence="11">
        <text>S-methyl-5'-thioadenosine + phosphate = 5-(methylsulfanyl)-alpha-D-ribose 1-phosphate + adenine</text>
        <dbReference type="Rhea" id="RHEA:11852"/>
        <dbReference type="ChEBI" id="CHEBI:16708"/>
        <dbReference type="ChEBI" id="CHEBI:17509"/>
        <dbReference type="ChEBI" id="CHEBI:43474"/>
        <dbReference type="ChEBI" id="CHEBI:58533"/>
        <dbReference type="EC" id="2.4.2.28"/>
    </reaction>
    <physiologicalReaction direction="left-to-right" evidence="11">
        <dbReference type="Rhea" id="RHEA:11853"/>
    </physiologicalReaction>
</comment>
<dbReference type="PANTHER" id="PTHR30616:SF2">
    <property type="entry name" value="PURINE NUCLEOSIDE PHOSPHORYLASE LACC1"/>
    <property type="match status" value="1"/>
</dbReference>
<dbReference type="RefSeq" id="WP_089799420.1">
    <property type="nucleotide sequence ID" value="NZ_BJYE01000002.1"/>
</dbReference>
<dbReference type="AlphaFoldDB" id="A0A511WXM9"/>
<dbReference type="Gene3D" id="3.60.140.10">
    <property type="entry name" value="CNF1/YfiH-like putative cysteine hydrolases"/>
    <property type="match status" value="1"/>
</dbReference>
<dbReference type="GO" id="GO:0017061">
    <property type="term" value="F:S-methyl-5-thioadenosine phosphorylase activity"/>
    <property type="evidence" value="ECO:0007669"/>
    <property type="project" value="UniProtKB-EC"/>
</dbReference>
<comment type="catalytic activity">
    <reaction evidence="9">
        <text>adenosine + H2O + H(+) = inosine + NH4(+)</text>
        <dbReference type="Rhea" id="RHEA:24408"/>
        <dbReference type="ChEBI" id="CHEBI:15377"/>
        <dbReference type="ChEBI" id="CHEBI:15378"/>
        <dbReference type="ChEBI" id="CHEBI:16335"/>
        <dbReference type="ChEBI" id="CHEBI:17596"/>
        <dbReference type="ChEBI" id="CHEBI:28938"/>
        <dbReference type="EC" id="3.5.4.4"/>
    </reaction>
    <physiologicalReaction direction="left-to-right" evidence="9">
        <dbReference type="Rhea" id="RHEA:24409"/>
    </physiologicalReaction>
</comment>
<comment type="function">
    <text evidence="3">Purine nucleoside enzyme that catalyzes the phosphorolysis of adenosine and inosine nucleosides, yielding D-ribose 1-phosphate and the respective free bases, adenine and hypoxanthine. Also catalyzes the phosphorolysis of S-methyl-5'-thioadenosine into adenine and S-methyl-5-thio-alpha-D-ribose 1-phosphate. Also has adenosine deaminase activity.</text>
</comment>
<dbReference type="NCBIfam" id="TIGR00726">
    <property type="entry name" value="peptidoglycan editing factor PgeF"/>
    <property type="match status" value="1"/>
</dbReference>
<dbReference type="GO" id="GO:0005507">
    <property type="term" value="F:copper ion binding"/>
    <property type="evidence" value="ECO:0007669"/>
    <property type="project" value="TreeGrafter"/>
</dbReference>
<proteinExistence type="inferred from homology"/>
<keyword evidence="5" id="KW-0808">Transferase</keyword>
<evidence type="ECO:0000256" key="3">
    <source>
        <dbReference type="ARBA" id="ARBA00003215"/>
    </source>
</evidence>
<evidence type="ECO:0000256" key="10">
    <source>
        <dbReference type="ARBA" id="ARBA00048968"/>
    </source>
</evidence>
<dbReference type="InterPro" id="IPR003730">
    <property type="entry name" value="Cu_polyphenol_OxRdtase"/>
</dbReference>
<evidence type="ECO:0000256" key="12">
    <source>
        <dbReference type="RuleBase" id="RU361274"/>
    </source>
</evidence>
<keyword evidence="7" id="KW-0378">Hydrolase</keyword>
<dbReference type="EMBL" id="BJYE01000002">
    <property type="protein sequence ID" value="GEN55707.1"/>
    <property type="molecule type" value="Genomic_DNA"/>
</dbReference>
<evidence type="ECO:0000256" key="9">
    <source>
        <dbReference type="ARBA" id="ARBA00047989"/>
    </source>
</evidence>
<dbReference type="Proteomes" id="UP000321400">
    <property type="component" value="Unassembled WGS sequence"/>
</dbReference>
<keyword evidence="6" id="KW-0479">Metal-binding</keyword>
<accession>A0A511WXM9</accession>
<evidence type="ECO:0000256" key="8">
    <source>
        <dbReference type="ARBA" id="ARBA00022833"/>
    </source>
</evidence>
<evidence type="ECO:0000256" key="5">
    <source>
        <dbReference type="ARBA" id="ARBA00022679"/>
    </source>
</evidence>
<dbReference type="SUPFAM" id="SSF64438">
    <property type="entry name" value="CNF1/YfiH-like putative cysteine hydrolases"/>
    <property type="match status" value="1"/>
</dbReference>
<evidence type="ECO:0000256" key="11">
    <source>
        <dbReference type="ARBA" id="ARBA00049893"/>
    </source>
</evidence>
<evidence type="ECO:0000256" key="1">
    <source>
        <dbReference type="ARBA" id="ARBA00000553"/>
    </source>
</evidence>
<comment type="caution">
    <text evidence="13">The sequence shown here is derived from an EMBL/GenBank/DDBJ whole genome shotgun (WGS) entry which is preliminary data.</text>
</comment>
<dbReference type="OrthoDB" id="4279at2"/>
<keyword evidence="8" id="KW-0862">Zinc</keyword>
<dbReference type="CDD" id="cd16833">
    <property type="entry name" value="YfiH"/>
    <property type="match status" value="1"/>
</dbReference>
<dbReference type="PANTHER" id="PTHR30616">
    <property type="entry name" value="UNCHARACTERIZED PROTEIN YFIH"/>
    <property type="match status" value="1"/>
</dbReference>
<protein>
    <recommendedName>
        <fullName evidence="12">Purine nucleoside phosphorylase</fullName>
    </recommendedName>
</protein>
<evidence type="ECO:0000256" key="4">
    <source>
        <dbReference type="ARBA" id="ARBA00007353"/>
    </source>
</evidence>
<dbReference type="InterPro" id="IPR011324">
    <property type="entry name" value="Cytotoxic_necrot_fac-like_cat"/>
</dbReference>
<comment type="catalytic activity">
    <reaction evidence="1">
        <text>inosine + phosphate = alpha-D-ribose 1-phosphate + hypoxanthine</text>
        <dbReference type="Rhea" id="RHEA:27646"/>
        <dbReference type="ChEBI" id="CHEBI:17368"/>
        <dbReference type="ChEBI" id="CHEBI:17596"/>
        <dbReference type="ChEBI" id="CHEBI:43474"/>
        <dbReference type="ChEBI" id="CHEBI:57720"/>
        <dbReference type="EC" id="2.4.2.1"/>
    </reaction>
    <physiologicalReaction direction="left-to-right" evidence="1">
        <dbReference type="Rhea" id="RHEA:27647"/>
    </physiologicalReaction>
</comment>
<dbReference type="Pfam" id="PF02578">
    <property type="entry name" value="Cu-oxidase_4"/>
    <property type="match status" value="1"/>
</dbReference>
<comment type="similarity">
    <text evidence="4 12">Belongs to the purine nucleoside phosphorylase YfiH/LACC1 family.</text>
</comment>
<name>A0A511WXM9_9BACI</name>
<organism evidence="13 14">
    <name type="scientific">Halolactibacillus alkaliphilus</name>
    <dbReference type="NCBI Taxonomy" id="442899"/>
    <lineage>
        <taxon>Bacteria</taxon>
        <taxon>Bacillati</taxon>
        <taxon>Bacillota</taxon>
        <taxon>Bacilli</taxon>
        <taxon>Bacillales</taxon>
        <taxon>Bacillaceae</taxon>
        <taxon>Halolactibacillus</taxon>
    </lineage>
</organism>
<gene>
    <name evidence="13" type="primary">ylmD</name>
    <name evidence="13" type="ORF">HAL01_01710</name>
</gene>
<dbReference type="GO" id="GO:0016787">
    <property type="term" value="F:hydrolase activity"/>
    <property type="evidence" value="ECO:0007669"/>
    <property type="project" value="UniProtKB-KW"/>
</dbReference>
<sequence>MDIFQKQSKCRYHVTSLERQYSLILGISTRQGGFSNGHYASLNTGLHVGDNEAQVIKNRNKILTECGQALNQCVFAEQVHGNKVKVVTEEDQGKGAYTLSDHIPGVDGLVTMKKGIVLAGFYADCVPLYFFDAVKGIIGIAHAGWQGTAKCIGKTMLDTFISLGSSVKDIHVVIGPAIEKAAYQVNQAVVDQMPVHLKSEAITAISDEQFLLDLKKVNQDYLETLGILNKHIYVSSIGTYSHLDFYSYRADKKTGRMMGYIMQ</sequence>
<keyword evidence="14" id="KW-1185">Reference proteome</keyword>